<gene>
    <name evidence="1" type="ORF">QFC20_006559</name>
</gene>
<comment type="caution">
    <text evidence="1">The sequence shown here is derived from an EMBL/GenBank/DDBJ whole genome shotgun (WGS) entry which is preliminary data.</text>
</comment>
<accession>A0ACC2VAB5</accession>
<dbReference type="Proteomes" id="UP001230649">
    <property type="component" value="Unassembled WGS sequence"/>
</dbReference>
<dbReference type="EMBL" id="JASBWS010000119">
    <property type="protein sequence ID" value="KAJ9095850.1"/>
    <property type="molecule type" value="Genomic_DNA"/>
</dbReference>
<reference evidence="1" key="1">
    <citation type="submission" date="2023-04" db="EMBL/GenBank/DDBJ databases">
        <title>Draft Genome sequencing of Naganishia species isolated from polar environments using Oxford Nanopore Technology.</title>
        <authorList>
            <person name="Leo P."/>
            <person name="Venkateswaran K."/>
        </authorList>
    </citation>
    <scope>NUCLEOTIDE SEQUENCE</scope>
    <source>
        <strain evidence="1">MNA-CCFEE 5262</strain>
    </source>
</reference>
<sequence length="563" mass="63280">MTVLEALLQRSVAYPSILQVAIGILGLAVTALVYRYLWAPYSLPYKNFQGPPSESWLFGVFPAVMKSNPGEAHGEWMKKYGYTMWYKGFLGSPNSVTRTLQSPRIWTADPNVIQYILQHAYDYPKDEGTRGFLEQILGPGVLVAEGADHKRQRKVMNPSFAPNAIRDNHTPIFLNKAYELRDTFRRIIADAENSNGSSDYVDVAYWLGKATMDVIGLAGFDYDFNSLAVPDNELAKAFHEMFSADRAMSIMSILQFVVPATRFIPTRRMRTQKRSLAIQQRIGNALIQKKKEAVLSGNAEKEGKDLLSLIVRANMDPDLKPTQRMSDKEVLGQITTFFLAGQETSSNSLTWTLWQLAQHHDIQDKLRQELASVSDEYPSMDTLNSLPYLDAVVHEILRLMAPVPSTRRDSRIDATIPLANPVKGRDGKMIHEITIPKNTAILISILNLNTSEDIWGADAGEFRPERWIEGKEQMAGASAIPGVWGNMMTFLGKQKQLQNRVDKTPNSDNVLSCRHKKGLSLITLLGSGFRFALIEIKAILFVLIRQFAFDLPTPRVEIEKKTS</sequence>
<name>A0ACC2VAB5_9TREE</name>
<keyword evidence="2" id="KW-1185">Reference proteome</keyword>
<evidence type="ECO:0000313" key="1">
    <source>
        <dbReference type="EMBL" id="KAJ9095850.1"/>
    </source>
</evidence>
<proteinExistence type="predicted"/>
<protein>
    <submittedName>
        <fullName evidence="1">Uncharacterized protein</fullName>
    </submittedName>
</protein>
<organism evidence="1 2">
    <name type="scientific">Naganishia adeliensis</name>
    <dbReference type="NCBI Taxonomy" id="92952"/>
    <lineage>
        <taxon>Eukaryota</taxon>
        <taxon>Fungi</taxon>
        <taxon>Dikarya</taxon>
        <taxon>Basidiomycota</taxon>
        <taxon>Agaricomycotina</taxon>
        <taxon>Tremellomycetes</taxon>
        <taxon>Filobasidiales</taxon>
        <taxon>Filobasidiaceae</taxon>
        <taxon>Naganishia</taxon>
    </lineage>
</organism>
<evidence type="ECO:0000313" key="2">
    <source>
        <dbReference type="Proteomes" id="UP001230649"/>
    </source>
</evidence>